<feature type="region of interest" description="Disordered" evidence="1">
    <location>
        <begin position="34"/>
        <end position="65"/>
    </location>
</feature>
<feature type="signal peptide" evidence="2">
    <location>
        <begin position="1"/>
        <end position="22"/>
    </location>
</feature>
<dbReference type="Proteomes" id="UP000256304">
    <property type="component" value="Unassembled WGS sequence"/>
</dbReference>
<evidence type="ECO:0000313" key="5">
    <source>
        <dbReference type="Proteomes" id="UP000256304"/>
    </source>
</evidence>
<evidence type="ECO:0000256" key="2">
    <source>
        <dbReference type="SAM" id="SignalP"/>
    </source>
</evidence>
<evidence type="ECO:0000259" key="3">
    <source>
        <dbReference type="Pfam" id="PF12010"/>
    </source>
</evidence>
<comment type="caution">
    <text evidence="4">The sequence shown here is derived from an EMBL/GenBank/DDBJ whole genome shotgun (WGS) entry which is preliminary data.</text>
</comment>
<organism evidence="4 5">
    <name type="scientific">Paenibacillus taihuensis</name>
    <dbReference type="NCBI Taxonomy" id="1156355"/>
    <lineage>
        <taxon>Bacteria</taxon>
        <taxon>Bacillati</taxon>
        <taxon>Bacillota</taxon>
        <taxon>Bacilli</taxon>
        <taxon>Bacillales</taxon>
        <taxon>Paenibacillaceae</taxon>
        <taxon>Paenibacillus</taxon>
    </lineage>
</organism>
<evidence type="ECO:0000256" key="1">
    <source>
        <dbReference type="SAM" id="MobiDB-lite"/>
    </source>
</evidence>
<dbReference type="Pfam" id="PF12010">
    <property type="entry name" value="DUF3502"/>
    <property type="match status" value="1"/>
</dbReference>
<sequence>MQKKKMLGLLTAVAMSTTLITACGDNNGNSANTANSANSANSGTTASNNAAAPADKNENASSEKPYTVDLMMVGDGKAEDIKAVNEEISKITRPLINADVNITRVGFGSFQQQANLALSSGEKMDLFVTFALDISSLATSGQILPMTKLLEDHGQDIMKNLSEGDRRAVSINNEIYAIPTAKEKATNYGYIMRKDIADEVGFKPEEVKTYDQLEEIMTKAKKLHPDMYPIGLDFTNVYRPNTEDNLGTGPGVIDAMGESTKVVNMIETDSYKDFVNHMYKWSKAGLVMPDAANNSESRISLLKAGKVMGGFSGLNPGNVDDIAKQVGQPFTVIELTKPFSITGHVSGMGWSLASGSENPEKAIEFLNLAHTNADISNLLVNGVKGRNYVMVDEAKGIIDYPQGVDASNTGWMSLPWATPNAAISYLWKGEPENKWDYLQQYNSSAHQSPAKGFRFNPESVANEIAMVSNVDAKYSLALETGTLDPAKTLPKYLDELKAAGVDKVIAEKQKQLDEWLAANK</sequence>
<dbReference type="PANTHER" id="PTHR43649">
    <property type="entry name" value="ARABINOSE-BINDING PROTEIN-RELATED"/>
    <property type="match status" value="1"/>
</dbReference>
<feature type="compositionally biased region" description="Low complexity" evidence="1">
    <location>
        <begin position="34"/>
        <end position="52"/>
    </location>
</feature>
<feature type="domain" description="DUF3502" evidence="3">
    <location>
        <begin position="449"/>
        <end position="517"/>
    </location>
</feature>
<dbReference type="Gene3D" id="3.40.190.10">
    <property type="entry name" value="Periplasmic binding protein-like II"/>
    <property type="match status" value="2"/>
</dbReference>
<dbReference type="OrthoDB" id="7936627at2"/>
<dbReference type="PANTHER" id="PTHR43649:SF17">
    <property type="entry name" value="ABC TRANSPORTER SOLUTE BINDING PROTEIN-SUGAR TRANSPORT"/>
    <property type="match status" value="1"/>
</dbReference>
<dbReference type="InterPro" id="IPR006059">
    <property type="entry name" value="SBP"/>
</dbReference>
<name>A0A3D9RJZ3_9BACL</name>
<keyword evidence="2" id="KW-0732">Signal</keyword>
<proteinExistence type="predicted"/>
<dbReference type="AlphaFoldDB" id="A0A3D9RJZ3"/>
<feature type="chain" id="PRO_5038852377" evidence="2">
    <location>
        <begin position="23"/>
        <end position="520"/>
    </location>
</feature>
<dbReference type="InterPro" id="IPR022627">
    <property type="entry name" value="DUF3502"/>
</dbReference>
<dbReference type="SUPFAM" id="SSF53850">
    <property type="entry name" value="Periplasmic binding protein-like II"/>
    <property type="match status" value="1"/>
</dbReference>
<gene>
    <name evidence="4" type="ORF">A8990_12118</name>
</gene>
<dbReference type="InterPro" id="IPR050490">
    <property type="entry name" value="Bact_solute-bd_prot1"/>
</dbReference>
<protein>
    <submittedName>
        <fullName evidence="4">Putative aldouronate transport system substrate-binding protein</fullName>
    </submittedName>
</protein>
<dbReference type="RefSeq" id="WP_116190334.1">
    <property type="nucleotide sequence ID" value="NZ_QTTN01000021.1"/>
</dbReference>
<dbReference type="PROSITE" id="PS51257">
    <property type="entry name" value="PROKAR_LIPOPROTEIN"/>
    <property type="match status" value="1"/>
</dbReference>
<reference evidence="4 5" key="1">
    <citation type="submission" date="2018-08" db="EMBL/GenBank/DDBJ databases">
        <title>Genomic Encyclopedia of Type Strains, Phase III (KMG-III): the genomes of soil and plant-associated and newly described type strains.</title>
        <authorList>
            <person name="Whitman W."/>
        </authorList>
    </citation>
    <scope>NUCLEOTIDE SEQUENCE [LARGE SCALE GENOMIC DNA]</scope>
    <source>
        <strain evidence="4 5">CGMCC 1.10966</strain>
    </source>
</reference>
<evidence type="ECO:0000313" key="4">
    <source>
        <dbReference type="EMBL" id="REE80169.1"/>
    </source>
</evidence>
<dbReference type="Pfam" id="PF01547">
    <property type="entry name" value="SBP_bac_1"/>
    <property type="match status" value="1"/>
</dbReference>
<keyword evidence="5" id="KW-1185">Reference proteome</keyword>
<dbReference type="EMBL" id="QTTN01000021">
    <property type="protein sequence ID" value="REE80169.1"/>
    <property type="molecule type" value="Genomic_DNA"/>
</dbReference>
<accession>A0A3D9RJZ3</accession>